<feature type="transmembrane region" description="Helical" evidence="8">
    <location>
        <begin position="203"/>
        <end position="225"/>
    </location>
</feature>
<dbReference type="STRING" id="2010991.A0A3M2SHZ4"/>
<dbReference type="PANTHER" id="PTHR30520">
    <property type="entry name" value="FORMATE TRANSPORTER-RELATED"/>
    <property type="match status" value="1"/>
</dbReference>
<name>A0A3M2SHZ4_9HYPO</name>
<evidence type="ECO:0000256" key="3">
    <source>
        <dbReference type="ARBA" id="ARBA00022692"/>
    </source>
</evidence>
<dbReference type="GO" id="GO:0015513">
    <property type="term" value="F:high-affinity secondary active nitrite transmembrane transporter activity"/>
    <property type="evidence" value="ECO:0007669"/>
    <property type="project" value="TreeGrafter"/>
</dbReference>
<evidence type="ECO:0000256" key="4">
    <source>
        <dbReference type="ARBA" id="ARBA00022989"/>
    </source>
</evidence>
<dbReference type="Gene3D" id="1.20.1080.10">
    <property type="entry name" value="Glycerol uptake facilitator protein"/>
    <property type="match status" value="1"/>
</dbReference>
<feature type="transmembrane region" description="Helical" evidence="8">
    <location>
        <begin position="39"/>
        <end position="61"/>
    </location>
</feature>
<organism evidence="9 10">
    <name type="scientific">Fusarium kuroshium</name>
    <dbReference type="NCBI Taxonomy" id="2010991"/>
    <lineage>
        <taxon>Eukaryota</taxon>
        <taxon>Fungi</taxon>
        <taxon>Dikarya</taxon>
        <taxon>Ascomycota</taxon>
        <taxon>Pezizomycotina</taxon>
        <taxon>Sordariomycetes</taxon>
        <taxon>Hypocreomycetidae</taxon>
        <taxon>Hypocreales</taxon>
        <taxon>Nectriaceae</taxon>
        <taxon>Fusarium</taxon>
        <taxon>Fusarium solani species complex</taxon>
    </lineage>
</organism>
<feature type="transmembrane region" description="Helical" evidence="8">
    <location>
        <begin position="245"/>
        <end position="267"/>
    </location>
</feature>
<evidence type="ECO:0000313" key="9">
    <source>
        <dbReference type="EMBL" id="RMJ17178.1"/>
    </source>
</evidence>
<feature type="transmembrane region" description="Helical" evidence="8">
    <location>
        <begin position="119"/>
        <end position="143"/>
    </location>
</feature>
<evidence type="ECO:0000256" key="5">
    <source>
        <dbReference type="ARBA" id="ARBA00023136"/>
    </source>
</evidence>
<dbReference type="FunFam" id="1.20.1080.10:FF:000011">
    <property type="entry name" value="Formate family transporter"/>
    <property type="match status" value="1"/>
</dbReference>
<dbReference type="InterPro" id="IPR023271">
    <property type="entry name" value="Aquaporin-like"/>
</dbReference>
<dbReference type="PROSITE" id="PS01006">
    <property type="entry name" value="FORMATE_NITRITE_TP_2"/>
    <property type="match status" value="1"/>
</dbReference>
<reference evidence="9 10" key="1">
    <citation type="submission" date="2017-06" db="EMBL/GenBank/DDBJ databases">
        <title>Comparative genomic analysis of Ambrosia Fusariam Clade fungi.</title>
        <authorList>
            <person name="Stajich J.E."/>
            <person name="Carrillo J."/>
            <person name="Kijimoto T."/>
            <person name="Eskalen A."/>
            <person name="O'Donnell K."/>
            <person name="Kasson M."/>
        </authorList>
    </citation>
    <scope>NUCLEOTIDE SEQUENCE [LARGE SCALE GENOMIC DNA]</scope>
    <source>
        <strain evidence="9">UCR3666</strain>
    </source>
</reference>
<dbReference type="AlphaFoldDB" id="A0A3M2SHZ4"/>
<dbReference type="GO" id="GO:0005886">
    <property type="term" value="C:plasma membrane"/>
    <property type="evidence" value="ECO:0007669"/>
    <property type="project" value="TreeGrafter"/>
</dbReference>
<feature type="transmembrane region" description="Helical" evidence="8">
    <location>
        <begin position="172"/>
        <end position="191"/>
    </location>
</feature>
<keyword evidence="10" id="KW-1185">Reference proteome</keyword>
<dbReference type="OrthoDB" id="4829at2759"/>
<evidence type="ECO:0000313" key="10">
    <source>
        <dbReference type="Proteomes" id="UP000277212"/>
    </source>
</evidence>
<evidence type="ECO:0008006" key="11">
    <source>
        <dbReference type="Google" id="ProtNLM"/>
    </source>
</evidence>
<gene>
    <name evidence="9" type="ORF">CDV36_003134</name>
</gene>
<dbReference type="InterPro" id="IPR024002">
    <property type="entry name" value="For/NO2_transpt_CS"/>
</dbReference>
<accession>A0A3M2SHZ4</accession>
<feature type="transmembrane region" description="Helical" evidence="8">
    <location>
        <begin position="73"/>
        <end position="98"/>
    </location>
</feature>
<sequence length="324" mass="35546">MSSPLVVTINNLAAYTPAETIELISRTGVRKGNMRPDKIFLSAVSAGCLLSFGCAVSLTAMTAPWYQENAPGLIKLIGAGVFPLGLVMVVLTGADLFTATTMFTMASVLHGRLPVRKMLLHWFLCFFGNLAGSLFVMAIIMGYGGVFDASPYKEEVISFATKKQLTPQLHQIFLRGIGCNWLVCLAVFLGTQAKDLSSKVIGMWWPIFAFVSLGLDHVVANMFYMPLGIWLHTPGLNVGLYIWKGMIPATLGNVLGGGLFVAAYYWYMYLCMEAPVKIDGVEYQGPHVETHSHLHFLDGRRKSAATDEESRIETRHVSVSHSTK</sequence>
<dbReference type="Proteomes" id="UP000277212">
    <property type="component" value="Unassembled WGS sequence"/>
</dbReference>
<dbReference type="GO" id="GO:0015707">
    <property type="term" value="P:nitrite transport"/>
    <property type="evidence" value="ECO:0007669"/>
    <property type="project" value="TreeGrafter"/>
</dbReference>
<feature type="compositionally biased region" description="Basic and acidic residues" evidence="7">
    <location>
        <begin position="301"/>
        <end position="316"/>
    </location>
</feature>
<dbReference type="EMBL" id="NKUJ01000036">
    <property type="protein sequence ID" value="RMJ17178.1"/>
    <property type="molecule type" value="Genomic_DNA"/>
</dbReference>
<keyword evidence="4 8" id="KW-1133">Transmembrane helix</keyword>
<proteinExistence type="inferred from homology"/>
<keyword evidence="2" id="KW-0813">Transport</keyword>
<comment type="similarity">
    <text evidence="6">Belongs to the FNT transporter (TC 1.A.16) family.</text>
</comment>
<protein>
    <recommendedName>
        <fullName evidence="11">Formate/nitrite transporter</fullName>
    </recommendedName>
</protein>
<keyword evidence="3 8" id="KW-0812">Transmembrane</keyword>
<evidence type="ECO:0000256" key="8">
    <source>
        <dbReference type="SAM" id="Phobius"/>
    </source>
</evidence>
<evidence type="ECO:0000256" key="1">
    <source>
        <dbReference type="ARBA" id="ARBA00004141"/>
    </source>
</evidence>
<evidence type="ECO:0000256" key="7">
    <source>
        <dbReference type="SAM" id="MobiDB-lite"/>
    </source>
</evidence>
<comment type="subcellular location">
    <subcellularLocation>
        <location evidence="1">Membrane</location>
        <topology evidence="1">Multi-pass membrane protein</topology>
    </subcellularLocation>
</comment>
<evidence type="ECO:0000256" key="2">
    <source>
        <dbReference type="ARBA" id="ARBA00022448"/>
    </source>
</evidence>
<feature type="region of interest" description="Disordered" evidence="7">
    <location>
        <begin position="301"/>
        <end position="324"/>
    </location>
</feature>
<evidence type="ECO:0000256" key="6">
    <source>
        <dbReference type="ARBA" id="ARBA00049660"/>
    </source>
</evidence>
<dbReference type="Pfam" id="PF01226">
    <property type="entry name" value="Form_Nir_trans"/>
    <property type="match status" value="1"/>
</dbReference>
<comment type="caution">
    <text evidence="9">The sequence shown here is derived from an EMBL/GenBank/DDBJ whole genome shotgun (WGS) entry which is preliminary data.</text>
</comment>
<keyword evidence="5 8" id="KW-0472">Membrane</keyword>
<dbReference type="PANTHER" id="PTHR30520:SF6">
    <property type="entry name" value="FORMATE_NITRATE FAMILY TRANSPORTER (EUROFUNG)"/>
    <property type="match status" value="1"/>
</dbReference>
<dbReference type="InterPro" id="IPR000292">
    <property type="entry name" value="For/NO2_transpt"/>
</dbReference>